<accession>A0A508A2T6</accession>
<dbReference type="EMBL" id="VICD02000271">
    <property type="protein sequence ID" value="KAB8172108.1"/>
    <property type="molecule type" value="Genomic_DNA"/>
</dbReference>
<evidence type="ECO:0000313" key="1">
    <source>
        <dbReference type="EMBL" id="KAB8172108.1"/>
    </source>
</evidence>
<gene>
    <name evidence="1" type="ORF">FKV24_015575</name>
</gene>
<dbReference type="AlphaFoldDB" id="A0A508A2T6"/>
<organism evidence="1 2">
    <name type="scientific">Marilutibacter maris</name>
    <dbReference type="NCBI Taxonomy" id="1605891"/>
    <lineage>
        <taxon>Bacteria</taxon>
        <taxon>Pseudomonadati</taxon>
        <taxon>Pseudomonadota</taxon>
        <taxon>Gammaproteobacteria</taxon>
        <taxon>Lysobacterales</taxon>
        <taxon>Lysobacteraceae</taxon>
        <taxon>Marilutibacter</taxon>
    </lineage>
</organism>
<evidence type="ECO:0000313" key="2">
    <source>
        <dbReference type="Proteomes" id="UP000320431"/>
    </source>
</evidence>
<reference evidence="1 2" key="1">
    <citation type="submission" date="2019-10" db="EMBL/GenBank/DDBJ databases">
        <title>Lysobacter alkalisoli sp. nov., isolated from saline-alkaline soil.</title>
        <authorList>
            <person name="Sun J.-Q."/>
        </authorList>
    </citation>
    <scope>NUCLEOTIDE SEQUENCE [LARGE SCALE GENOMIC DNA]</scope>
    <source>
        <strain evidence="1 2">KCTC 42381</strain>
    </source>
</reference>
<proteinExistence type="predicted"/>
<dbReference type="Pfam" id="PF03203">
    <property type="entry name" value="MerC"/>
    <property type="match status" value="1"/>
</dbReference>
<comment type="caution">
    <text evidence="1">The sequence shown here is derived from an EMBL/GenBank/DDBJ whole genome shotgun (WGS) entry which is preliminary data.</text>
</comment>
<protein>
    <submittedName>
        <fullName evidence="1">MerC family mercury resistance protein</fullName>
    </submittedName>
</protein>
<dbReference type="Proteomes" id="UP000320431">
    <property type="component" value="Unassembled WGS sequence"/>
</dbReference>
<dbReference type="RefSeq" id="WP_141483039.1">
    <property type="nucleotide sequence ID" value="NZ_VICD02000271.1"/>
</dbReference>
<dbReference type="InterPro" id="IPR004891">
    <property type="entry name" value="Mercury-R_MerC"/>
</dbReference>
<sequence length="139" mass="14723">MKSAGLQLFDISAIGLSGLCLLHCLALPALAAFLPMLAAGADAAWVHLLLLALAAPLAATGLWCSHRQCPLPWALWLLAGFGLVALLAGALGWPTESRETVLTVAGSLSLAAAHVWNWFRRLRIAMDAGAYHNRRMASD</sequence>
<dbReference type="GO" id="GO:0016020">
    <property type="term" value="C:membrane"/>
    <property type="evidence" value="ECO:0007669"/>
    <property type="project" value="InterPro"/>
</dbReference>
<name>A0A508A2T6_9GAMM</name>
<dbReference type="GO" id="GO:0015097">
    <property type="term" value="F:mercury ion transmembrane transporter activity"/>
    <property type="evidence" value="ECO:0007669"/>
    <property type="project" value="InterPro"/>
</dbReference>